<feature type="transmembrane region" description="Helical" evidence="9">
    <location>
        <begin position="59"/>
        <end position="81"/>
    </location>
</feature>
<feature type="transmembrane region" description="Helical" evidence="9">
    <location>
        <begin position="227"/>
        <end position="250"/>
    </location>
</feature>
<dbReference type="EMBL" id="JBHLXD010000021">
    <property type="protein sequence ID" value="MFC0209377.1"/>
    <property type="molecule type" value="Genomic_DNA"/>
</dbReference>
<protein>
    <submittedName>
        <fullName evidence="10">Branched-chain amino acid ABC transporter permease</fullName>
    </submittedName>
</protein>
<keyword evidence="4 9" id="KW-0812">Transmembrane</keyword>
<keyword evidence="2" id="KW-0813">Transport</keyword>
<keyword evidence="7 9" id="KW-0472">Membrane</keyword>
<keyword evidence="5" id="KW-0029">Amino-acid transport</keyword>
<dbReference type="RefSeq" id="WP_261521070.1">
    <property type="nucleotide sequence ID" value="NZ_JAODNW010000015.1"/>
</dbReference>
<evidence type="ECO:0000256" key="1">
    <source>
        <dbReference type="ARBA" id="ARBA00004651"/>
    </source>
</evidence>
<organism evidence="10 11">
    <name type="scientific">Chelativorans intermedius</name>
    <dbReference type="NCBI Taxonomy" id="515947"/>
    <lineage>
        <taxon>Bacteria</taxon>
        <taxon>Pseudomonadati</taxon>
        <taxon>Pseudomonadota</taxon>
        <taxon>Alphaproteobacteria</taxon>
        <taxon>Hyphomicrobiales</taxon>
        <taxon>Phyllobacteriaceae</taxon>
        <taxon>Chelativorans</taxon>
    </lineage>
</organism>
<feature type="transmembrane region" description="Helical" evidence="9">
    <location>
        <begin position="35"/>
        <end position="53"/>
    </location>
</feature>
<comment type="caution">
    <text evidence="10">The sequence shown here is derived from an EMBL/GenBank/DDBJ whole genome shotgun (WGS) entry which is preliminary data.</text>
</comment>
<dbReference type="PANTHER" id="PTHR11795">
    <property type="entry name" value="BRANCHED-CHAIN AMINO ACID TRANSPORT SYSTEM PERMEASE PROTEIN LIVH"/>
    <property type="match status" value="1"/>
</dbReference>
<gene>
    <name evidence="10" type="ORF">ACFFJ2_13305</name>
</gene>
<keyword evidence="3" id="KW-1003">Cell membrane</keyword>
<evidence type="ECO:0000256" key="2">
    <source>
        <dbReference type="ARBA" id="ARBA00022448"/>
    </source>
</evidence>
<dbReference type="InterPro" id="IPR052157">
    <property type="entry name" value="BCAA_transport_permease"/>
</dbReference>
<evidence type="ECO:0000256" key="5">
    <source>
        <dbReference type="ARBA" id="ARBA00022970"/>
    </source>
</evidence>
<sequence>MNLLQLGVDGLATGSVYMMLALGISLVFSVMRLVNFAYGMIIVWFGFMLHVLWGTGLPYWLCVLGALAGTVLLSIVLARAIFMPFVGAPPATLLLASFGVAIVLQSVAVVLFGEPARPVQTPQILLTSIDTGWFRISVLQLLSLALGLTMLVGLEFLIGRTRIGMEIRATAESPEVARLMAVRSDRVLTFVFALSGLIAGLVALVWFAQSGSVTARGDLAPTLKAFVAVVIGGLGTIRGAVLGGLVLGFLETAMSGLLVGALSGFQQTFVFALVILILLLRPEGLLGKATGGMR</sequence>
<evidence type="ECO:0000256" key="4">
    <source>
        <dbReference type="ARBA" id="ARBA00022692"/>
    </source>
</evidence>
<evidence type="ECO:0000313" key="11">
    <source>
        <dbReference type="Proteomes" id="UP001589755"/>
    </source>
</evidence>
<evidence type="ECO:0000256" key="7">
    <source>
        <dbReference type="ARBA" id="ARBA00023136"/>
    </source>
</evidence>
<evidence type="ECO:0000256" key="8">
    <source>
        <dbReference type="ARBA" id="ARBA00037998"/>
    </source>
</evidence>
<proteinExistence type="inferred from homology"/>
<keyword evidence="6 9" id="KW-1133">Transmembrane helix</keyword>
<dbReference type="Proteomes" id="UP001589755">
    <property type="component" value="Unassembled WGS sequence"/>
</dbReference>
<comment type="similarity">
    <text evidence="8">Belongs to the binding-protein-dependent transport system permease family. LivHM subfamily.</text>
</comment>
<name>A0ABV6D9S6_9HYPH</name>
<accession>A0ABV6D9S6</accession>
<feature type="transmembrane region" description="Helical" evidence="9">
    <location>
        <begin position="133"/>
        <end position="158"/>
    </location>
</feature>
<feature type="transmembrane region" description="Helical" evidence="9">
    <location>
        <begin position="187"/>
        <end position="207"/>
    </location>
</feature>
<evidence type="ECO:0000256" key="3">
    <source>
        <dbReference type="ARBA" id="ARBA00022475"/>
    </source>
</evidence>
<reference evidence="10 11" key="1">
    <citation type="submission" date="2024-09" db="EMBL/GenBank/DDBJ databases">
        <authorList>
            <person name="Sun Q."/>
            <person name="Mori K."/>
        </authorList>
    </citation>
    <scope>NUCLEOTIDE SEQUENCE [LARGE SCALE GENOMIC DNA]</scope>
    <source>
        <strain evidence="10 11">CCM 8543</strain>
    </source>
</reference>
<dbReference type="InterPro" id="IPR001851">
    <property type="entry name" value="ABC_transp_permease"/>
</dbReference>
<evidence type="ECO:0000256" key="9">
    <source>
        <dbReference type="SAM" id="Phobius"/>
    </source>
</evidence>
<keyword evidence="11" id="KW-1185">Reference proteome</keyword>
<evidence type="ECO:0000313" key="10">
    <source>
        <dbReference type="EMBL" id="MFC0209377.1"/>
    </source>
</evidence>
<feature type="transmembrane region" description="Helical" evidence="9">
    <location>
        <begin position="93"/>
        <end position="113"/>
    </location>
</feature>
<comment type="subcellular location">
    <subcellularLocation>
        <location evidence="1">Cell membrane</location>
        <topology evidence="1">Multi-pass membrane protein</topology>
    </subcellularLocation>
</comment>
<evidence type="ECO:0000256" key="6">
    <source>
        <dbReference type="ARBA" id="ARBA00022989"/>
    </source>
</evidence>
<feature type="transmembrane region" description="Helical" evidence="9">
    <location>
        <begin position="257"/>
        <end position="280"/>
    </location>
</feature>
<dbReference type="Pfam" id="PF02653">
    <property type="entry name" value="BPD_transp_2"/>
    <property type="match status" value="1"/>
</dbReference>
<dbReference type="CDD" id="cd06582">
    <property type="entry name" value="TM_PBP1_LivH_like"/>
    <property type="match status" value="1"/>
</dbReference>
<feature type="transmembrane region" description="Helical" evidence="9">
    <location>
        <begin position="6"/>
        <end position="28"/>
    </location>
</feature>
<dbReference type="PANTHER" id="PTHR11795:SF445">
    <property type="entry name" value="AMINO ACID ABC TRANSPORTER PERMEASE PROTEIN"/>
    <property type="match status" value="1"/>
</dbReference>